<keyword evidence="3" id="KW-1185">Reference proteome</keyword>
<proteinExistence type="predicted"/>
<dbReference type="Proteomes" id="UP001178148">
    <property type="component" value="Unassembled WGS sequence"/>
</dbReference>
<evidence type="ECO:0000259" key="1">
    <source>
        <dbReference type="Pfam" id="PF12008"/>
    </source>
</evidence>
<name>A0AA90NLN9_9GAMM</name>
<reference evidence="2 3" key="1">
    <citation type="journal article" date="2023" name="bioRxiv">
        <title>An intranuclear bacterial parasite of deep-sea mussels expresses apoptosis inhibitors acquired from its host.</title>
        <authorList>
            <person name="Gonzalez Porras M.A."/>
            <person name="Assie A."/>
            <person name="Tietjen M."/>
            <person name="Violette M."/>
            <person name="Kleiner M."/>
            <person name="Gruber-Vodicka H."/>
            <person name="Dubilier N."/>
            <person name="Leisch N."/>
        </authorList>
    </citation>
    <scope>NUCLEOTIDE SEQUENCE [LARGE SCALE GENOMIC DNA]</scope>
    <source>
        <strain evidence="2">IAP13</strain>
    </source>
</reference>
<comment type="caution">
    <text evidence="2">The sequence shown here is derived from an EMBL/GenBank/DDBJ whole genome shotgun (WGS) entry which is preliminary data.</text>
</comment>
<gene>
    <name evidence="2" type="ORF">QS748_06565</name>
</gene>
<protein>
    <recommendedName>
        <fullName evidence="1">Type I restriction enzyme R protein C-terminal domain-containing protein</fullName>
    </recommendedName>
</protein>
<dbReference type="EMBL" id="JASXSV010000008">
    <property type="protein sequence ID" value="MDP0588857.1"/>
    <property type="molecule type" value="Genomic_DNA"/>
</dbReference>
<accession>A0AA90NLN9</accession>
<evidence type="ECO:0000313" key="2">
    <source>
        <dbReference type="EMBL" id="MDP0588857.1"/>
    </source>
</evidence>
<dbReference type="Pfam" id="PF12008">
    <property type="entry name" value="EcoR124_C"/>
    <property type="match status" value="1"/>
</dbReference>
<sequence length="149" mass="16860">MFKKTVDELHKSFATLTQEEQKIANHFLNDVQRGDVIPEGGKTFKQYISEYQSEAKQSQITTIVDVFGKDNDADKTAFHAKLDKMMNTKITASTINKFGHFDLLKSYIDKSKAKTYLEKRGRVVLSSFKVNMEVDTLLGKFILSGGVDV</sequence>
<evidence type="ECO:0000313" key="3">
    <source>
        <dbReference type="Proteomes" id="UP001178148"/>
    </source>
</evidence>
<dbReference type="InterPro" id="IPR022625">
    <property type="entry name" value="TypeI_RM_Rsu_C"/>
</dbReference>
<organism evidence="2 3">
    <name type="scientific">Candidatus Endonucleibacter bathymodioli</name>
    <dbReference type="NCBI Taxonomy" id="539814"/>
    <lineage>
        <taxon>Bacteria</taxon>
        <taxon>Pseudomonadati</taxon>
        <taxon>Pseudomonadota</taxon>
        <taxon>Gammaproteobacteria</taxon>
        <taxon>Oceanospirillales</taxon>
        <taxon>Endozoicomonadaceae</taxon>
        <taxon>Candidatus Endonucleibacter</taxon>
    </lineage>
</organism>
<dbReference type="AlphaFoldDB" id="A0AA90NLN9"/>
<feature type="domain" description="Type I restriction enzyme R protein C-terminal" evidence="1">
    <location>
        <begin position="5"/>
        <end position="141"/>
    </location>
</feature>